<keyword evidence="4 7" id="KW-0548">Nucleotidyltransferase</keyword>
<dbReference type="EMBL" id="JAFBED010000008">
    <property type="protein sequence ID" value="MBM7621554.1"/>
    <property type="molecule type" value="Genomic_DNA"/>
</dbReference>
<dbReference type="Pfam" id="PF01909">
    <property type="entry name" value="NTP_transf_2"/>
    <property type="match status" value="1"/>
</dbReference>
<evidence type="ECO:0000256" key="1">
    <source>
        <dbReference type="ARBA" id="ARBA00022679"/>
    </source>
</evidence>
<dbReference type="InterPro" id="IPR025184">
    <property type="entry name" value="AadA_C"/>
</dbReference>
<comment type="caution">
    <text evidence="7">The sequence shown here is derived from an EMBL/GenBank/DDBJ whole genome shotgun (WGS) entry which is preliminary data.</text>
</comment>
<feature type="domain" description="Polymerase nucleotidyl transferase" evidence="5">
    <location>
        <begin position="19"/>
        <end position="90"/>
    </location>
</feature>
<evidence type="ECO:0000259" key="6">
    <source>
        <dbReference type="Pfam" id="PF13427"/>
    </source>
</evidence>
<accession>A0ABS2P3L6</accession>
<evidence type="ECO:0000256" key="4">
    <source>
        <dbReference type="PIRNR" id="PIRNR000819"/>
    </source>
</evidence>
<dbReference type="InterPro" id="IPR002934">
    <property type="entry name" value="Polymerase_NTP_transf_dom"/>
</dbReference>
<keyword evidence="4" id="KW-0547">Nucleotide-binding</keyword>
<comment type="catalytic activity">
    <reaction evidence="3 4">
        <text>spectinomycin + ATP = 9-O-adenylylspectinomycin + diphosphate</text>
        <dbReference type="Rhea" id="RHEA:63228"/>
        <dbReference type="ChEBI" id="CHEBI:30616"/>
        <dbReference type="ChEBI" id="CHEBI:33019"/>
        <dbReference type="ChEBI" id="CHEBI:146260"/>
        <dbReference type="ChEBI" id="CHEBI:146261"/>
    </reaction>
</comment>
<keyword evidence="1 4" id="KW-0808">Transferase</keyword>
<evidence type="ECO:0000256" key="2">
    <source>
        <dbReference type="ARBA" id="ARBA00023251"/>
    </source>
</evidence>
<feature type="domain" description="Adenylyltransferase AadA C-terminal" evidence="6">
    <location>
        <begin position="145"/>
        <end position="241"/>
    </location>
</feature>
<organism evidence="7 8">
    <name type="scientific">Sutcliffiella tianshenii</name>
    <dbReference type="NCBI Taxonomy" id="1463404"/>
    <lineage>
        <taxon>Bacteria</taxon>
        <taxon>Bacillati</taxon>
        <taxon>Bacillota</taxon>
        <taxon>Bacilli</taxon>
        <taxon>Bacillales</taxon>
        <taxon>Bacillaceae</taxon>
        <taxon>Sutcliffiella</taxon>
    </lineage>
</organism>
<dbReference type="CDD" id="cd05403">
    <property type="entry name" value="NT_KNTase_like"/>
    <property type="match status" value="1"/>
</dbReference>
<name>A0ABS2P3L6_9BACI</name>
<dbReference type="Proteomes" id="UP000737402">
    <property type="component" value="Unassembled WGS sequence"/>
</dbReference>
<evidence type="ECO:0000259" key="5">
    <source>
        <dbReference type="Pfam" id="PF01909"/>
    </source>
</evidence>
<dbReference type="Gene3D" id="3.30.460.10">
    <property type="entry name" value="Beta Polymerase, domain 2"/>
    <property type="match status" value="1"/>
</dbReference>
<protein>
    <recommendedName>
        <fullName evidence="4">Spectinomycin 9-adenylyltransferase</fullName>
    </recommendedName>
</protein>
<keyword evidence="4" id="KW-0067">ATP-binding</keyword>
<keyword evidence="2 4" id="KW-0046">Antibiotic resistance</keyword>
<dbReference type="Pfam" id="PF13427">
    <property type="entry name" value="AadA_C"/>
    <property type="match status" value="1"/>
</dbReference>
<dbReference type="InterPro" id="IPR024172">
    <property type="entry name" value="AadA/Aad9"/>
</dbReference>
<sequence>MEFKKYLQEIGQVFIDELEDNLIGIYIHGSIAMGCFNPNRSDVDLLVVVNEDIGDDVKRRMIYRLLSITQGHKNPLEMSIIQEQYLKDFIYPTPFELHFFHPRYLIDDQFICGGEGFRDPDLAAHIVVTYNRGATFYGKDVKKTFHPIDTSYYIESIVQDVGDAKTGIVENPVYYVLNLCRVLYFLKEGVVSSKKEAGEWGVESSSYSKLISECLASYEGKTDEPFFINNELFKFADLMLEEINSLKSMQHSHDN</sequence>
<evidence type="ECO:0000313" key="7">
    <source>
        <dbReference type="EMBL" id="MBM7621554.1"/>
    </source>
</evidence>
<evidence type="ECO:0000313" key="8">
    <source>
        <dbReference type="Proteomes" id="UP000737402"/>
    </source>
</evidence>
<reference evidence="7 8" key="1">
    <citation type="submission" date="2021-01" db="EMBL/GenBank/DDBJ databases">
        <title>Genomic Encyclopedia of Type Strains, Phase IV (KMG-IV): sequencing the most valuable type-strain genomes for metagenomic binning, comparative biology and taxonomic classification.</title>
        <authorList>
            <person name="Goeker M."/>
        </authorList>
    </citation>
    <scope>NUCLEOTIDE SEQUENCE [LARGE SCALE GENOMIC DNA]</scope>
    <source>
        <strain evidence="7 8">DSM 25879</strain>
    </source>
</reference>
<dbReference type="RefSeq" id="WP_204418332.1">
    <property type="nucleotide sequence ID" value="NZ_JAFBED010000008.1"/>
</dbReference>
<dbReference type="InterPro" id="IPR043519">
    <property type="entry name" value="NT_sf"/>
</dbReference>
<evidence type="ECO:0000256" key="3">
    <source>
        <dbReference type="ARBA" id="ARBA00047831"/>
    </source>
</evidence>
<keyword evidence="8" id="KW-1185">Reference proteome</keyword>
<dbReference type="SUPFAM" id="SSF81301">
    <property type="entry name" value="Nucleotidyltransferase"/>
    <property type="match status" value="1"/>
</dbReference>
<dbReference type="GO" id="GO:0009012">
    <property type="term" value="F:aminoglycoside 3''-adenylyltransferase activity"/>
    <property type="evidence" value="ECO:0007669"/>
    <property type="project" value="UniProtKB-EC"/>
</dbReference>
<proteinExistence type="predicted"/>
<dbReference type="PROSITE" id="PS51257">
    <property type="entry name" value="PROKAR_LIPOPROTEIN"/>
    <property type="match status" value="1"/>
</dbReference>
<gene>
    <name evidence="7" type="ORF">JOC95_003443</name>
</gene>
<dbReference type="PIRSF" id="PIRSF000819">
    <property type="entry name" value="Streptomycin_3-adenylyltransf"/>
    <property type="match status" value="1"/>
</dbReference>